<keyword evidence="2" id="KW-1003">Cell membrane</keyword>
<dbReference type="AlphaFoldDB" id="A0A2S0NHZ8"/>
<feature type="domain" description="ABC3 transporter permease C-terminal" evidence="8">
    <location>
        <begin position="291"/>
        <end position="400"/>
    </location>
</feature>
<dbReference type="GO" id="GO:0022857">
    <property type="term" value="F:transmembrane transporter activity"/>
    <property type="evidence" value="ECO:0007669"/>
    <property type="project" value="TreeGrafter"/>
</dbReference>
<feature type="transmembrane region" description="Helical" evidence="7">
    <location>
        <begin position="287"/>
        <end position="312"/>
    </location>
</feature>
<keyword evidence="5 7" id="KW-0472">Membrane</keyword>
<gene>
    <name evidence="10" type="ORF">C6569_19920</name>
</gene>
<proteinExistence type="inferred from homology"/>
<evidence type="ECO:0000256" key="6">
    <source>
        <dbReference type="ARBA" id="ARBA00038076"/>
    </source>
</evidence>
<dbReference type="GO" id="GO:0005886">
    <property type="term" value="C:plasma membrane"/>
    <property type="evidence" value="ECO:0007669"/>
    <property type="project" value="UniProtKB-SubCell"/>
</dbReference>
<evidence type="ECO:0000313" key="10">
    <source>
        <dbReference type="EMBL" id="AVO47789.1"/>
    </source>
</evidence>
<feature type="transmembrane region" description="Helical" evidence="7">
    <location>
        <begin position="336"/>
        <end position="364"/>
    </location>
</feature>
<evidence type="ECO:0000256" key="4">
    <source>
        <dbReference type="ARBA" id="ARBA00022989"/>
    </source>
</evidence>
<dbReference type="InterPro" id="IPR050250">
    <property type="entry name" value="Macrolide_Exporter_MacB"/>
</dbReference>
<dbReference type="Pfam" id="PF12704">
    <property type="entry name" value="MacB_PCD"/>
    <property type="match status" value="1"/>
</dbReference>
<comment type="similarity">
    <text evidence="6">Belongs to the ABC-4 integral membrane protein family.</text>
</comment>
<dbReference type="PANTHER" id="PTHR30572">
    <property type="entry name" value="MEMBRANE COMPONENT OF TRANSPORTER-RELATED"/>
    <property type="match status" value="1"/>
</dbReference>
<comment type="subcellular location">
    <subcellularLocation>
        <location evidence="1">Cell membrane</location>
        <topology evidence="1">Multi-pass membrane protein</topology>
    </subcellularLocation>
</comment>
<keyword evidence="11" id="KW-1185">Reference proteome</keyword>
<feature type="transmembrane region" description="Helical" evidence="7">
    <location>
        <begin position="376"/>
        <end position="394"/>
    </location>
</feature>
<dbReference type="OrthoDB" id="9770036at2"/>
<organism evidence="10 11">
    <name type="scientific">Phreatobacter cathodiphilus</name>
    <dbReference type="NCBI Taxonomy" id="1868589"/>
    <lineage>
        <taxon>Bacteria</taxon>
        <taxon>Pseudomonadati</taxon>
        <taxon>Pseudomonadota</taxon>
        <taxon>Alphaproteobacteria</taxon>
        <taxon>Hyphomicrobiales</taxon>
        <taxon>Phreatobacteraceae</taxon>
        <taxon>Phreatobacter</taxon>
    </lineage>
</organism>
<keyword evidence="3 7" id="KW-0812">Transmembrane</keyword>
<feature type="domain" description="MacB-like periplasmic core" evidence="9">
    <location>
        <begin position="21"/>
        <end position="251"/>
    </location>
</feature>
<dbReference type="PANTHER" id="PTHR30572:SF4">
    <property type="entry name" value="ABC TRANSPORTER PERMEASE YTRF"/>
    <property type="match status" value="1"/>
</dbReference>
<evidence type="ECO:0000256" key="5">
    <source>
        <dbReference type="ARBA" id="ARBA00023136"/>
    </source>
</evidence>
<evidence type="ECO:0000259" key="9">
    <source>
        <dbReference type="Pfam" id="PF12704"/>
    </source>
</evidence>
<evidence type="ECO:0000256" key="7">
    <source>
        <dbReference type="SAM" id="Phobius"/>
    </source>
</evidence>
<dbReference type="InterPro" id="IPR003838">
    <property type="entry name" value="ABC3_permease_C"/>
</dbReference>
<evidence type="ECO:0000256" key="3">
    <source>
        <dbReference type="ARBA" id="ARBA00022692"/>
    </source>
</evidence>
<evidence type="ECO:0000256" key="1">
    <source>
        <dbReference type="ARBA" id="ARBA00004651"/>
    </source>
</evidence>
<feature type="transmembrane region" description="Helical" evidence="7">
    <location>
        <begin position="21"/>
        <end position="45"/>
    </location>
</feature>
<evidence type="ECO:0000259" key="8">
    <source>
        <dbReference type="Pfam" id="PF02687"/>
    </source>
</evidence>
<sequence>MSMMEAIREALSALRAHKLRSALTMLGMVIGVAAVIAMVAIGGGARDRVLAQVQSLGANLFIVLPGNVTQGGVRLGLGASSSLTEDDARAIEAEVPGVQITAPNSRTRTQVVAGGNNWFTEVVGVDLGWFEAREWSIASGRLFEPEETARGGQVVILGQTVARNLFGEGVDPIGETVRIRAVPFTVIGVMETKGQSMMGQDQDDTSFVPLPTIRQRLVGVNRANARSVGVIHVKIRDGESMAQAEDDMRQLLRQRHRLQPGQEDDFQIRNLTEIANTAAGAATTLSLLLAAVAAISLAVGGIGIMNIMLVSVTERTREIGLRLAVGARRRDVMRQFLIEATSLAAIGGIIGILTGLAAAFAVSARFGWPLLVEPQSIVGAVLFSGLVGVFFGWYPAKRASLLDPITALRTV</sequence>
<evidence type="ECO:0000313" key="11">
    <source>
        <dbReference type="Proteomes" id="UP000237889"/>
    </source>
</evidence>
<evidence type="ECO:0000256" key="2">
    <source>
        <dbReference type="ARBA" id="ARBA00022475"/>
    </source>
</evidence>
<accession>A0A2S0NHZ8</accession>
<dbReference type="KEGG" id="phr:C6569_19920"/>
<reference evidence="10 11" key="1">
    <citation type="submission" date="2018-03" db="EMBL/GenBank/DDBJ databases">
        <title>Genome sequencing of Phreatobacter sp.</title>
        <authorList>
            <person name="Kim S.-J."/>
            <person name="Heo J."/>
            <person name="Kwon S.-W."/>
        </authorList>
    </citation>
    <scope>NUCLEOTIDE SEQUENCE [LARGE SCALE GENOMIC DNA]</scope>
    <source>
        <strain evidence="10 11">S-12</strain>
    </source>
</reference>
<dbReference type="Proteomes" id="UP000237889">
    <property type="component" value="Chromosome"/>
</dbReference>
<name>A0A2S0NHZ8_9HYPH</name>
<dbReference type="InterPro" id="IPR025857">
    <property type="entry name" value="MacB_PCD"/>
</dbReference>
<keyword evidence="4 7" id="KW-1133">Transmembrane helix</keyword>
<dbReference type="Pfam" id="PF02687">
    <property type="entry name" value="FtsX"/>
    <property type="match status" value="1"/>
</dbReference>
<protein>
    <submittedName>
        <fullName evidence="10">Multidrug ABC transporter substrate-binding protein</fullName>
    </submittedName>
</protein>
<dbReference type="EMBL" id="CP027668">
    <property type="protein sequence ID" value="AVO47789.1"/>
    <property type="molecule type" value="Genomic_DNA"/>
</dbReference>